<dbReference type="Proteomes" id="UP000233551">
    <property type="component" value="Unassembled WGS sequence"/>
</dbReference>
<reference evidence="1 2" key="1">
    <citation type="submission" date="2017-11" db="EMBL/GenBank/DDBJ databases">
        <title>De-novo sequencing of pomegranate (Punica granatum L.) genome.</title>
        <authorList>
            <person name="Akparov Z."/>
            <person name="Amiraslanov A."/>
            <person name="Hajiyeva S."/>
            <person name="Abbasov M."/>
            <person name="Kaur K."/>
            <person name="Hamwieh A."/>
            <person name="Solovyev V."/>
            <person name="Salamov A."/>
            <person name="Braich B."/>
            <person name="Kosarev P."/>
            <person name="Mahmoud A."/>
            <person name="Hajiyev E."/>
            <person name="Babayeva S."/>
            <person name="Izzatullayeva V."/>
            <person name="Mammadov A."/>
            <person name="Mammadov A."/>
            <person name="Sharifova S."/>
            <person name="Ojaghi J."/>
            <person name="Eynullazada K."/>
            <person name="Bayramov B."/>
            <person name="Abdulazimova A."/>
            <person name="Shahmuradov I."/>
        </authorList>
    </citation>
    <scope>NUCLEOTIDE SEQUENCE [LARGE SCALE GENOMIC DNA]</scope>
    <source>
        <strain evidence="2">cv. AG2017</strain>
        <tissue evidence="1">Leaf</tissue>
    </source>
</reference>
<evidence type="ECO:0000313" key="2">
    <source>
        <dbReference type="Proteomes" id="UP000233551"/>
    </source>
</evidence>
<gene>
    <name evidence="1" type="ORF">CRG98_021211</name>
</gene>
<dbReference type="InterPro" id="IPR045026">
    <property type="entry name" value="LIMYB"/>
</dbReference>
<comment type="caution">
    <text evidence="1">The sequence shown here is derived from an EMBL/GenBank/DDBJ whole genome shotgun (WGS) entry which is preliminary data.</text>
</comment>
<name>A0A2I0JR57_PUNGR</name>
<evidence type="ECO:0000313" key="1">
    <source>
        <dbReference type="EMBL" id="PKI58393.1"/>
    </source>
</evidence>
<sequence>MPLPLLMTAGPPPSPAPLASSARQLSIQICRESRFYTLVSCASTAPQPLHLHICHSRDKGEPGIPIWASTSELHFLSGFSMLSIIPITSQSQFTELIQHTGVGWDGPTNTVKANPDIWDKFIKRHNNFRTFRSKGCKHYEALKLMYKYATTSGAYEFLQPTHLRAPDPMHA</sequence>
<organism evidence="1 2">
    <name type="scientific">Punica granatum</name>
    <name type="common">Pomegranate</name>
    <dbReference type="NCBI Taxonomy" id="22663"/>
    <lineage>
        <taxon>Eukaryota</taxon>
        <taxon>Viridiplantae</taxon>
        <taxon>Streptophyta</taxon>
        <taxon>Embryophyta</taxon>
        <taxon>Tracheophyta</taxon>
        <taxon>Spermatophyta</taxon>
        <taxon>Magnoliopsida</taxon>
        <taxon>eudicotyledons</taxon>
        <taxon>Gunneridae</taxon>
        <taxon>Pentapetalae</taxon>
        <taxon>rosids</taxon>
        <taxon>malvids</taxon>
        <taxon>Myrtales</taxon>
        <taxon>Lythraceae</taxon>
        <taxon>Punica</taxon>
    </lineage>
</organism>
<protein>
    <recommendedName>
        <fullName evidence="3">Myb/SANT-like domain-containing protein</fullName>
    </recommendedName>
</protein>
<dbReference type="PANTHER" id="PTHR47584">
    <property type="match status" value="1"/>
</dbReference>
<dbReference type="PANTHER" id="PTHR47584:SF14">
    <property type="entry name" value="L10-INTERACTING MYB DOMAIN-CONTAINING PROTEIN-LIKE"/>
    <property type="match status" value="1"/>
</dbReference>
<accession>A0A2I0JR57</accession>
<keyword evidence="2" id="KW-1185">Reference proteome</keyword>
<proteinExistence type="predicted"/>
<dbReference type="EMBL" id="PGOL01001394">
    <property type="protein sequence ID" value="PKI58393.1"/>
    <property type="molecule type" value="Genomic_DNA"/>
</dbReference>
<dbReference type="AlphaFoldDB" id="A0A2I0JR57"/>
<evidence type="ECO:0008006" key="3">
    <source>
        <dbReference type="Google" id="ProtNLM"/>
    </source>
</evidence>